<organism evidence="2 3">
    <name type="scientific">Raphidocelis subcapitata</name>
    <dbReference type="NCBI Taxonomy" id="307507"/>
    <lineage>
        <taxon>Eukaryota</taxon>
        <taxon>Viridiplantae</taxon>
        <taxon>Chlorophyta</taxon>
        <taxon>core chlorophytes</taxon>
        <taxon>Chlorophyceae</taxon>
        <taxon>CS clade</taxon>
        <taxon>Sphaeropleales</taxon>
        <taxon>Selenastraceae</taxon>
        <taxon>Raphidocelis</taxon>
    </lineage>
</organism>
<evidence type="ECO:0000313" key="3">
    <source>
        <dbReference type="Proteomes" id="UP000247498"/>
    </source>
</evidence>
<keyword evidence="3" id="KW-1185">Reference proteome</keyword>
<sequence length="350" mass="35735">MESTVGTLSRRGQRTSHAALTASPPPAPAGLGAALVPSTPAPGRRRLLRQATLAKGQFVPAALPLFDVSIAVLQSLDEMRAAVGEDMVLASTLHVPAHHVLACKAEAYGTPFSAPALQALHAATSLAEDDKQFAACLAAPPDMEELQNPAEGLSVQHRLIRLASLAANLQTAPSLAAQPSAALSRSAPSTTGGDGKLQLVERTSSDRRRAAPGPGRQRSGADDGDAARALSGGGGHEWDPLEGKWQRQQHHHQQQGSHQPAAAAAGLETDGGAGAPLLASCGDAVAALVGVGALLARGFAARAAPARGLVEARVRALMGVRSLVVPLGEEGPPQPRFTLSSEQPRGAAHG</sequence>
<proteinExistence type="predicted"/>
<dbReference type="Proteomes" id="UP000247498">
    <property type="component" value="Unassembled WGS sequence"/>
</dbReference>
<feature type="compositionally biased region" description="Low complexity" evidence="1">
    <location>
        <begin position="175"/>
        <end position="191"/>
    </location>
</feature>
<feature type="region of interest" description="Disordered" evidence="1">
    <location>
        <begin position="175"/>
        <end position="268"/>
    </location>
</feature>
<feature type="region of interest" description="Disordered" evidence="1">
    <location>
        <begin position="1"/>
        <end position="30"/>
    </location>
</feature>
<name>A0A2V0P8H2_9CHLO</name>
<feature type="compositionally biased region" description="Low complexity" evidence="1">
    <location>
        <begin position="254"/>
        <end position="265"/>
    </location>
</feature>
<feature type="compositionally biased region" description="Basic and acidic residues" evidence="1">
    <location>
        <begin position="236"/>
        <end position="245"/>
    </location>
</feature>
<feature type="region of interest" description="Disordered" evidence="1">
    <location>
        <begin position="326"/>
        <end position="350"/>
    </location>
</feature>
<comment type="caution">
    <text evidence="2">The sequence shown here is derived from an EMBL/GenBank/DDBJ whole genome shotgun (WGS) entry which is preliminary data.</text>
</comment>
<protein>
    <submittedName>
        <fullName evidence="2">Uncharacterized protein</fullName>
    </submittedName>
</protein>
<dbReference type="InParanoid" id="A0A2V0P8H2"/>
<accession>A0A2V0P8H2</accession>
<dbReference type="OrthoDB" id="556382at2759"/>
<dbReference type="AlphaFoldDB" id="A0A2V0P8H2"/>
<evidence type="ECO:0000256" key="1">
    <source>
        <dbReference type="SAM" id="MobiDB-lite"/>
    </source>
</evidence>
<reference evidence="2 3" key="1">
    <citation type="journal article" date="2018" name="Sci. Rep.">
        <title>Raphidocelis subcapitata (=Pseudokirchneriella subcapitata) provides an insight into genome evolution and environmental adaptations in the Sphaeropleales.</title>
        <authorList>
            <person name="Suzuki S."/>
            <person name="Yamaguchi H."/>
            <person name="Nakajima N."/>
            <person name="Kawachi M."/>
        </authorList>
    </citation>
    <scope>NUCLEOTIDE SEQUENCE [LARGE SCALE GENOMIC DNA]</scope>
    <source>
        <strain evidence="2 3">NIES-35</strain>
    </source>
</reference>
<dbReference type="EMBL" id="BDRX01000075">
    <property type="protein sequence ID" value="GBF96146.1"/>
    <property type="molecule type" value="Genomic_DNA"/>
</dbReference>
<gene>
    <name evidence="2" type="ORF">Rsub_08894</name>
</gene>
<evidence type="ECO:0000313" key="2">
    <source>
        <dbReference type="EMBL" id="GBF96146.1"/>
    </source>
</evidence>